<sequence length="1497" mass="166319">MSSSIFHAWAKGSDASSSTYLEGTPYTKSPSSVLTGSLAGICWRWPRSRTWLDYSPKDIEAAVESESKILGAHSALSTCLAAAARNVANWMSLALTCKDALQAVDLGLIPVTPDASPSIIRTDSKATNAFINSTRSLLLMDILFWYLDESPAPTPPSQHPLYNSKILDDIPTTAQKLPALLCFRLQTWEGEIVSQAQIESRNITSEHDKLSAMPVEKGLAYILQHVGGQASWGKAVRNVAAVALGVQSLLQPEDAIDLKLKVSAERSLIAACSISPIALLLPEVIDPIHREITRYEWLMMWRFGQPPAAARGYDKRTLFMERTIWDAIMEINTGERSIFQTYTATPETPGASGPNNGKQRHLDIQRFKDIILSAIQAMNEVSGPDLAGLKKKPNKKAPKVNLQVQKVAGELERVKALYEEALQKIEQMKMQGQTELNSQPATTQSPQSSTVSSNPKPRPIQLSDLDNLFKIHPDPEEDNPTTQLECQTTQPKLSPGKPSNPTTIEPSGLTSKKSTIIPLSEAILSPLKILQPSIPDQPSPSNRNSPNIPACACGIATSGFQEDGRRPSQVSRPTFVETPPNLPEGDEAYFPSEPDWETVEFEDAGEDRGLIAKLWFNGAYCDRTALNKRAISEEKKESAGVVARDQGPYQARQADSSVFWARGERSMHLVLALRSAYDWLRAKPKQSPGQLDLFLMGFLNCAKNTFLRRSLEVPVYAPPVGPQVPDELVGKQVSEQLGEQLEKEVEKEVGEQVGEQLEKEVSEQVGEQLEKEVGEQVGEQLEKEIGKQSGEKTNTGRETRSKTAVLSTETPELKRKERSEDTEDSTKPKKQKVAKPKQSGSKRGLSDDDKDAKQSAKKARKDIKDAIATVGEIERVMRKNGLQNISNTDNLSDLSAPAENNPEVIYEPFAWHTWKINKRGELKLKEVVFRYPVWKSEKDKNDEDDELPDDQKRPSQYRDWKELSAIMEQERAHLPTSPNKEADSPSFLKVLSGPQSDTLKESEATDLFRKHAILVVDTVLDQTWSREAAASILHLRPSTRVPVHVLNERTLKHSAVIRGATIGDVIDEGLLNQHRSLNVLSIPLTSPTHQSPLERILASDTESWHSTMTAAEAVAANVPPKTKWWGMLTLSGCMHSPHIDSEGLCTTMTMHVGYKVFVICKDPYSFSLAMDDEEWTIEGCLKSAQWQVVVIPPGGTLFIPAGHIHFAFTPELVGGAIPGAIARGTHFYSWCRLSDTLRGIFRLTLTERRITNAEHDEVWTLLSRMLLDLSMRLENGESDIPAPGDFGDLLVLILRYQDLGFEGGKSGSLKAALQIAYLRAKIVLEKRGEEGTVNSQPGWKIVMIWILRRETDCLLISKHLVGLADILESLLNQGAEDEILRPALELQDFQSRLTWGVKASAIQWDYIIYAQLNMLKVSSRNHPAPYNHSRGQAAGTGSRDCKEEEFGRKKNSGGRAREEELGKKSTGRRVWEEECGRKSVGGRVWEEELKRKSKEEE</sequence>
<feature type="compositionally biased region" description="Polar residues" evidence="1">
    <location>
        <begin position="480"/>
        <end position="513"/>
    </location>
</feature>
<keyword evidence="4" id="KW-1185">Reference proteome</keyword>
<feature type="compositionally biased region" description="Basic and acidic residues" evidence="1">
    <location>
        <begin position="741"/>
        <end position="801"/>
    </location>
</feature>
<name>A0A9P6AXT2_9AGAM</name>
<dbReference type="Proteomes" id="UP000886523">
    <property type="component" value="Unassembled WGS sequence"/>
</dbReference>
<feature type="region of interest" description="Disordered" evidence="1">
    <location>
        <begin position="559"/>
        <end position="592"/>
    </location>
</feature>
<dbReference type="PROSITE" id="PS51184">
    <property type="entry name" value="JMJC"/>
    <property type="match status" value="1"/>
</dbReference>
<dbReference type="Gene3D" id="2.60.120.650">
    <property type="entry name" value="Cupin"/>
    <property type="match status" value="1"/>
</dbReference>
<feature type="region of interest" description="Disordered" evidence="1">
    <location>
        <begin position="1423"/>
        <end position="1478"/>
    </location>
</feature>
<evidence type="ECO:0000259" key="2">
    <source>
        <dbReference type="PROSITE" id="PS51184"/>
    </source>
</evidence>
<feature type="compositionally biased region" description="Basic and acidic residues" evidence="1">
    <location>
        <begin position="844"/>
        <end position="854"/>
    </location>
</feature>
<feature type="region of interest" description="Disordered" evidence="1">
    <location>
        <begin position="741"/>
        <end position="861"/>
    </location>
</feature>
<feature type="compositionally biased region" description="Basic and acidic residues" evidence="1">
    <location>
        <begin position="1439"/>
        <end position="1448"/>
    </location>
</feature>
<feature type="compositionally biased region" description="Basic and acidic residues" evidence="1">
    <location>
        <begin position="1455"/>
        <end position="1477"/>
    </location>
</feature>
<dbReference type="InterPro" id="IPR003347">
    <property type="entry name" value="JmjC_dom"/>
</dbReference>
<evidence type="ECO:0000313" key="4">
    <source>
        <dbReference type="Proteomes" id="UP000886523"/>
    </source>
</evidence>
<accession>A0A9P6AXT2</accession>
<feature type="compositionally biased region" description="Low complexity" evidence="1">
    <location>
        <begin position="438"/>
        <end position="455"/>
    </location>
</feature>
<feature type="compositionally biased region" description="Basic and acidic residues" evidence="1">
    <location>
        <begin position="811"/>
        <end position="827"/>
    </location>
</feature>
<evidence type="ECO:0000313" key="3">
    <source>
        <dbReference type="EMBL" id="KAF9513979.1"/>
    </source>
</evidence>
<feature type="domain" description="JmjC" evidence="2">
    <location>
        <begin position="1080"/>
        <end position="1242"/>
    </location>
</feature>
<protein>
    <recommendedName>
        <fullName evidence="2">JmjC domain-containing protein</fullName>
    </recommendedName>
</protein>
<comment type="caution">
    <text evidence="3">The sequence shown here is derived from an EMBL/GenBank/DDBJ whole genome shotgun (WGS) entry which is preliminary data.</text>
</comment>
<organism evidence="3 4">
    <name type="scientific">Hydnum rufescens UP504</name>
    <dbReference type="NCBI Taxonomy" id="1448309"/>
    <lineage>
        <taxon>Eukaryota</taxon>
        <taxon>Fungi</taxon>
        <taxon>Dikarya</taxon>
        <taxon>Basidiomycota</taxon>
        <taxon>Agaricomycotina</taxon>
        <taxon>Agaricomycetes</taxon>
        <taxon>Cantharellales</taxon>
        <taxon>Hydnaceae</taxon>
        <taxon>Hydnum</taxon>
    </lineage>
</organism>
<feature type="region of interest" description="Disordered" evidence="1">
    <location>
        <begin position="971"/>
        <end position="995"/>
    </location>
</feature>
<gene>
    <name evidence="3" type="ORF">BS47DRAFT_1362062</name>
</gene>
<dbReference type="EMBL" id="MU128966">
    <property type="protein sequence ID" value="KAF9513979.1"/>
    <property type="molecule type" value="Genomic_DNA"/>
</dbReference>
<dbReference type="SUPFAM" id="SSF51197">
    <property type="entry name" value="Clavaminate synthase-like"/>
    <property type="match status" value="1"/>
</dbReference>
<feature type="region of interest" description="Disordered" evidence="1">
    <location>
        <begin position="430"/>
        <end position="513"/>
    </location>
</feature>
<proteinExistence type="predicted"/>
<evidence type="ECO:0000256" key="1">
    <source>
        <dbReference type="SAM" id="MobiDB-lite"/>
    </source>
</evidence>
<dbReference type="OrthoDB" id="3270451at2759"/>
<reference evidence="3" key="1">
    <citation type="journal article" date="2020" name="Nat. Commun.">
        <title>Large-scale genome sequencing of mycorrhizal fungi provides insights into the early evolution of symbiotic traits.</title>
        <authorList>
            <person name="Miyauchi S."/>
            <person name="Kiss E."/>
            <person name="Kuo A."/>
            <person name="Drula E."/>
            <person name="Kohler A."/>
            <person name="Sanchez-Garcia M."/>
            <person name="Morin E."/>
            <person name="Andreopoulos B."/>
            <person name="Barry K.W."/>
            <person name="Bonito G."/>
            <person name="Buee M."/>
            <person name="Carver A."/>
            <person name="Chen C."/>
            <person name="Cichocki N."/>
            <person name="Clum A."/>
            <person name="Culley D."/>
            <person name="Crous P.W."/>
            <person name="Fauchery L."/>
            <person name="Girlanda M."/>
            <person name="Hayes R.D."/>
            <person name="Keri Z."/>
            <person name="LaButti K."/>
            <person name="Lipzen A."/>
            <person name="Lombard V."/>
            <person name="Magnuson J."/>
            <person name="Maillard F."/>
            <person name="Murat C."/>
            <person name="Nolan M."/>
            <person name="Ohm R.A."/>
            <person name="Pangilinan J."/>
            <person name="Pereira M.F."/>
            <person name="Perotto S."/>
            <person name="Peter M."/>
            <person name="Pfister S."/>
            <person name="Riley R."/>
            <person name="Sitrit Y."/>
            <person name="Stielow J.B."/>
            <person name="Szollosi G."/>
            <person name="Zifcakova L."/>
            <person name="Stursova M."/>
            <person name="Spatafora J.W."/>
            <person name="Tedersoo L."/>
            <person name="Vaario L.M."/>
            <person name="Yamada A."/>
            <person name="Yan M."/>
            <person name="Wang P."/>
            <person name="Xu J."/>
            <person name="Bruns T."/>
            <person name="Baldrian P."/>
            <person name="Vilgalys R."/>
            <person name="Dunand C."/>
            <person name="Henrissat B."/>
            <person name="Grigoriev I.V."/>
            <person name="Hibbett D."/>
            <person name="Nagy L.G."/>
            <person name="Martin F.M."/>
        </authorList>
    </citation>
    <scope>NUCLEOTIDE SEQUENCE</scope>
    <source>
        <strain evidence="3">UP504</strain>
    </source>
</reference>